<evidence type="ECO:0000313" key="4">
    <source>
        <dbReference type="EMBL" id="CAH2073959.1"/>
    </source>
</evidence>
<proteinExistence type="predicted"/>
<reference evidence="4" key="1">
    <citation type="submission" date="2022-03" db="EMBL/GenBank/DDBJ databases">
        <authorList>
            <person name="Martin H S."/>
        </authorList>
    </citation>
    <scope>NUCLEOTIDE SEQUENCE</scope>
</reference>
<dbReference type="SMART" id="SM00181">
    <property type="entry name" value="EGF"/>
    <property type="match status" value="3"/>
</dbReference>
<keyword evidence="2" id="KW-0812">Transmembrane</keyword>
<name>A0ABN8J106_9NEOP</name>
<feature type="non-terminal residue" evidence="4">
    <location>
        <position position="273"/>
    </location>
</feature>
<dbReference type="PANTHER" id="PTHR22963">
    <property type="entry name" value="ENDOGLIN-RELATED"/>
    <property type="match status" value="1"/>
</dbReference>
<evidence type="ECO:0000256" key="1">
    <source>
        <dbReference type="PROSITE-ProRule" id="PRU00076"/>
    </source>
</evidence>
<gene>
    <name evidence="4" type="ORF">IPOD504_LOCUS15869</name>
</gene>
<keyword evidence="5" id="KW-1185">Reference proteome</keyword>
<keyword evidence="2" id="KW-1133">Transmembrane helix</keyword>
<sequence length="273" mass="30036">MAPCAHKNCGLNAQCRIGYNGQPHCYCPRNYPKGDPNIECNQELSVVDCRTNGCGLNGECLREGAEFVCRCIPGTEGQADVECHTSIECTSDKDCPVDKACLSLHCVDPCTIRGVCGEDALCVSVMHRAQCSCPQCYVGQPRLACRLDPTCKPTVELNTTITCSDTKPCPPKLACDESTNQCHNPCMDYQNCRPNQKCELDNAVLSSITSLFAQRCVNVKLMQIVQDTRIHIAMDAHVSLIRLLLIVAIVDLVYPVIHSQELAWKMIALKMSH</sequence>
<keyword evidence="2" id="KW-0472">Membrane</keyword>
<protein>
    <recommendedName>
        <fullName evidence="3">EGF-like domain-containing protein</fullName>
    </recommendedName>
</protein>
<comment type="caution">
    <text evidence="1">Lacks conserved residue(s) required for the propagation of feature annotation.</text>
</comment>
<evidence type="ECO:0000313" key="5">
    <source>
        <dbReference type="Proteomes" id="UP000837857"/>
    </source>
</evidence>
<evidence type="ECO:0000256" key="2">
    <source>
        <dbReference type="SAM" id="Phobius"/>
    </source>
</evidence>
<keyword evidence="1" id="KW-0245">EGF-like domain</keyword>
<feature type="domain" description="EGF-like" evidence="3">
    <location>
        <begin position="45"/>
        <end position="84"/>
    </location>
</feature>
<dbReference type="PANTHER" id="PTHR22963:SF39">
    <property type="entry name" value="DUMPY"/>
    <property type="match status" value="1"/>
</dbReference>
<evidence type="ECO:0000259" key="3">
    <source>
        <dbReference type="PROSITE" id="PS50026"/>
    </source>
</evidence>
<organism evidence="4 5">
    <name type="scientific">Iphiclides podalirius</name>
    <name type="common">scarce swallowtail</name>
    <dbReference type="NCBI Taxonomy" id="110791"/>
    <lineage>
        <taxon>Eukaryota</taxon>
        <taxon>Metazoa</taxon>
        <taxon>Ecdysozoa</taxon>
        <taxon>Arthropoda</taxon>
        <taxon>Hexapoda</taxon>
        <taxon>Insecta</taxon>
        <taxon>Pterygota</taxon>
        <taxon>Neoptera</taxon>
        <taxon>Endopterygota</taxon>
        <taxon>Lepidoptera</taxon>
        <taxon>Glossata</taxon>
        <taxon>Ditrysia</taxon>
        <taxon>Papilionoidea</taxon>
        <taxon>Papilionidae</taxon>
        <taxon>Papilioninae</taxon>
        <taxon>Iphiclides</taxon>
    </lineage>
</organism>
<dbReference type="InterPro" id="IPR000742">
    <property type="entry name" value="EGF"/>
</dbReference>
<dbReference type="EMBL" id="OW152819">
    <property type="protein sequence ID" value="CAH2073959.1"/>
    <property type="molecule type" value="Genomic_DNA"/>
</dbReference>
<dbReference type="PROSITE" id="PS50026">
    <property type="entry name" value="EGF_3"/>
    <property type="match status" value="1"/>
</dbReference>
<accession>A0ABN8J106</accession>
<dbReference type="Proteomes" id="UP000837857">
    <property type="component" value="Chromosome 7"/>
</dbReference>
<feature type="transmembrane region" description="Helical" evidence="2">
    <location>
        <begin position="239"/>
        <end position="257"/>
    </location>
</feature>